<dbReference type="Pfam" id="PF02769">
    <property type="entry name" value="AIRS_C"/>
    <property type="match status" value="1"/>
</dbReference>
<keyword evidence="4" id="KW-0547">Nucleotide-binding</keyword>
<dbReference type="EC" id="6.3.3.1" evidence="2"/>
<feature type="domain" description="PurM-like C-terminal" evidence="7">
    <location>
        <begin position="15"/>
        <end position="141"/>
    </location>
</feature>
<organism evidence="8 9">
    <name type="scientific">Xylaria hypoxylon</name>
    <dbReference type="NCBI Taxonomy" id="37992"/>
    <lineage>
        <taxon>Eukaryota</taxon>
        <taxon>Fungi</taxon>
        <taxon>Dikarya</taxon>
        <taxon>Ascomycota</taxon>
        <taxon>Pezizomycotina</taxon>
        <taxon>Sordariomycetes</taxon>
        <taxon>Xylariomycetidae</taxon>
        <taxon>Xylariales</taxon>
        <taxon>Xylariaceae</taxon>
        <taxon>Xylaria</taxon>
    </lineage>
</organism>
<sequence length="185" mass="19780">MRPGNRLPRLDAMQHGDVLLGLASSGVHSNGFSLVRRILARENLAYSAPAPWVSSTSATTVGESLLTPTRIYVRSVLKALPHLKGLAHITGGGLTENVPRTLPPHLAAEIDVQAWDLPAVFKWLKKAGNVQAAEMARTFNTASAWSASSPPPTLTKSHRRYATRARPSTRSESSSDGHKAAKGAC</sequence>
<dbReference type="STRING" id="37992.A0A4Z0YYG7"/>
<dbReference type="UniPathway" id="UPA00074">
    <property type="reaction ID" value="UER00129"/>
</dbReference>
<dbReference type="EMBL" id="SKBN01000090">
    <property type="protein sequence ID" value="TGJ83543.1"/>
    <property type="molecule type" value="Genomic_DNA"/>
</dbReference>
<keyword evidence="5" id="KW-0067">ATP-binding</keyword>
<feature type="region of interest" description="Disordered" evidence="6">
    <location>
        <begin position="142"/>
        <end position="185"/>
    </location>
</feature>
<comment type="caution">
    <text evidence="8">The sequence shown here is derived from an EMBL/GenBank/DDBJ whole genome shotgun (WGS) entry which is preliminary data.</text>
</comment>
<dbReference type="Proteomes" id="UP000297716">
    <property type="component" value="Unassembled WGS sequence"/>
</dbReference>
<evidence type="ECO:0000256" key="6">
    <source>
        <dbReference type="SAM" id="MobiDB-lite"/>
    </source>
</evidence>
<evidence type="ECO:0000313" key="8">
    <source>
        <dbReference type="EMBL" id="TGJ83543.1"/>
    </source>
</evidence>
<reference evidence="8 9" key="1">
    <citation type="submission" date="2019-03" db="EMBL/GenBank/DDBJ databases">
        <title>Draft genome sequence of Xylaria hypoxylon DSM 108379, a ubiquitous saprotrophic-parasitic fungi on hardwood.</title>
        <authorList>
            <person name="Buettner E."/>
            <person name="Leonhardt S."/>
            <person name="Gebauer A.M."/>
            <person name="Liers C."/>
            <person name="Hofrichter M."/>
            <person name="Kellner H."/>
        </authorList>
    </citation>
    <scope>NUCLEOTIDE SEQUENCE [LARGE SCALE GENOMIC DNA]</scope>
    <source>
        <strain evidence="8 9">DSM 108379</strain>
    </source>
</reference>
<gene>
    <name evidence="8" type="ORF">E0Z10_g5223</name>
</gene>
<dbReference type="InterPro" id="IPR004733">
    <property type="entry name" value="PurM_cligase"/>
</dbReference>
<evidence type="ECO:0000256" key="1">
    <source>
        <dbReference type="ARBA" id="ARBA00004686"/>
    </source>
</evidence>
<accession>A0A4Z0YYG7</accession>
<dbReference type="GO" id="GO:0005524">
    <property type="term" value="F:ATP binding"/>
    <property type="evidence" value="ECO:0007669"/>
    <property type="project" value="UniProtKB-KW"/>
</dbReference>
<keyword evidence="3" id="KW-0436">Ligase</keyword>
<dbReference type="AlphaFoldDB" id="A0A4Z0YYG7"/>
<dbReference type="InterPro" id="IPR036676">
    <property type="entry name" value="PurM-like_C_sf"/>
</dbReference>
<dbReference type="OrthoDB" id="5173656at2759"/>
<dbReference type="GO" id="GO:0006189">
    <property type="term" value="P:'de novo' IMP biosynthetic process"/>
    <property type="evidence" value="ECO:0007669"/>
    <property type="project" value="UniProtKB-UniPathway"/>
</dbReference>
<dbReference type="PANTHER" id="PTHR10520:SF12">
    <property type="entry name" value="TRIFUNCTIONAL PURINE BIOSYNTHETIC PROTEIN ADENOSINE-3"/>
    <property type="match status" value="1"/>
</dbReference>
<dbReference type="Gene3D" id="3.90.650.10">
    <property type="entry name" value="PurM-like C-terminal domain"/>
    <property type="match status" value="1"/>
</dbReference>
<evidence type="ECO:0000256" key="5">
    <source>
        <dbReference type="ARBA" id="ARBA00022840"/>
    </source>
</evidence>
<evidence type="ECO:0000256" key="3">
    <source>
        <dbReference type="ARBA" id="ARBA00022598"/>
    </source>
</evidence>
<evidence type="ECO:0000313" key="9">
    <source>
        <dbReference type="Proteomes" id="UP000297716"/>
    </source>
</evidence>
<evidence type="ECO:0000256" key="4">
    <source>
        <dbReference type="ARBA" id="ARBA00022741"/>
    </source>
</evidence>
<proteinExistence type="predicted"/>
<dbReference type="GO" id="GO:0005829">
    <property type="term" value="C:cytosol"/>
    <property type="evidence" value="ECO:0007669"/>
    <property type="project" value="TreeGrafter"/>
</dbReference>
<dbReference type="GO" id="GO:0046084">
    <property type="term" value="P:adenine biosynthetic process"/>
    <property type="evidence" value="ECO:0007669"/>
    <property type="project" value="TreeGrafter"/>
</dbReference>
<comment type="pathway">
    <text evidence="1">Purine metabolism; IMP biosynthesis via de novo pathway; 5-amino-1-(5-phospho-D-ribosyl)imidazole from N(2)-formyl-N(1)-(5-phospho-D-ribosyl)glycinamide: step 2/2.</text>
</comment>
<keyword evidence="9" id="KW-1185">Reference proteome</keyword>
<evidence type="ECO:0000259" key="7">
    <source>
        <dbReference type="Pfam" id="PF02769"/>
    </source>
</evidence>
<protein>
    <recommendedName>
        <fullName evidence="2">phosphoribosylformylglycinamidine cyclo-ligase</fullName>
        <ecNumber evidence="2">6.3.3.1</ecNumber>
    </recommendedName>
</protein>
<dbReference type="GO" id="GO:0004641">
    <property type="term" value="F:phosphoribosylformylglycinamidine cyclo-ligase activity"/>
    <property type="evidence" value="ECO:0007669"/>
    <property type="project" value="UniProtKB-EC"/>
</dbReference>
<name>A0A4Z0YYG7_9PEZI</name>
<dbReference type="GO" id="GO:0004637">
    <property type="term" value="F:phosphoribosylamine-glycine ligase activity"/>
    <property type="evidence" value="ECO:0007669"/>
    <property type="project" value="TreeGrafter"/>
</dbReference>
<evidence type="ECO:0000256" key="2">
    <source>
        <dbReference type="ARBA" id="ARBA00013047"/>
    </source>
</evidence>
<dbReference type="InterPro" id="IPR010918">
    <property type="entry name" value="PurM-like_C_dom"/>
</dbReference>
<dbReference type="PANTHER" id="PTHR10520">
    <property type="entry name" value="TRIFUNCTIONAL PURINE BIOSYNTHETIC PROTEIN ADENOSINE-3-RELATED"/>
    <property type="match status" value="1"/>
</dbReference>
<dbReference type="SUPFAM" id="SSF56042">
    <property type="entry name" value="PurM C-terminal domain-like"/>
    <property type="match status" value="1"/>
</dbReference>